<keyword evidence="1" id="KW-1133">Transmembrane helix</keyword>
<dbReference type="EMBL" id="JXTC01000001">
    <property type="protein sequence ID" value="POO04192.1"/>
    <property type="molecule type" value="Genomic_DNA"/>
</dbReference>
<comment type="caution">
    <text evidence="2">The sequence shown here is derived from an EMBL/GenBank/DDBJ whole genome shotgun (WGS) entry which is preliminary data.</text>
</comment>
<accession>A0A2P5G2D7</accession>
<keyword evidence="1" id="KW-0472">Membrane</keyword>
<proteinExistence type="predicted"/>
<protein>
    <submittedName>
        <fullName evidence="2">Uncharacterized protein</fullName>
    </submittedName>
</protein>
<sequence>MNNWRLTNEGRRQWLFPVRPIIIGGGAIDNISNMVELASLNLLGHDVGGGSGANAGRSGRIKMVEREVPDGSAGGGEDVDVVVAAVVVGVVVVVVLVLAVKCHGISWPPGSTRSLALALSLEFRGERES</sequence>
<feature type="transmembrane region" description="Helical" evidence="1">
    <location>
        <begin position="81"/>
        <end position="100"/>
    </location>
</feature>
<keyword evidence="1" id="KW-0812">Transmembrane</keyword>
<gene>
    <name evidence="2" type="ORF">TorRG33x02_004960</name>
</gene>
<evidence type="ECO:0000256" key="1">
    <source>
        <dbReference type="SAM" id="Phobius"/>
    </source>
</evidence>
<organism evidence="2 3">
    <name type="scientific">Trema orientale</name>
    <name type="common">Charcoal tree</name>
    <name type="synonym">Celtis orientalis</name>
    <dbReference type="NCBI Taxonomy" id="63057"/>
    <lineage>
        <taxon>Eukaryota</taxon>
        <taxon>Viridiplantae</taxon>
        <taxon>Streptophyta</taxon>
        <taxon>Embryophyta</taxon>
        <taxon>Tracheophyta</taxon>
        <taxon>Spermatophyta</taxon>
        <taxon>Magnoliopsida</taxon>
        <taxon>eudicotyledons</taxon>
        <taxon>Gunneridae</taxon>
        <taxon>Pentapetalae</taxon>
        <taxon>rosids</taxon>
        <taxon>fabids</taxon>
        <taxon>Rosales</taxon>
        <taxon>Cannabaceae</taxon>
        <taxon>Trema</taxon>
    </lineage>
</organism>
<name>A0A2P5G2D7_TREOI</name>
<evidence type="ECO:0000313" key="2">
    <source>
        <dbReference type="EMBL" id="POO04192.1"/>
    </source>
</evidence>
<keyword evidence="3" id="KW-1185">Reference proteome</keyword>
<dbReference type="Proteomes" id="UP000237000">
    <property type="component" value="Unassembled WGS sequence"/>
</dbReference>
<evidence type="ECO:0000313" key="3">
    <source>
        <dbReference type="Proteomes" id="UP000237000"/>
    </source>
</evidence>
<dbReference type="AlphaFoldDB" id="A0A2P5G2D7"/>
<reference evidence="3" key="1">
    <citation type="submission" date="2016-06" db="EMBL/GenBank/DDBJ databases">
        <title>Parallel loss of symbiosis genes in relatives of nitrogen-fixing non-legume Parasponia.</title>
        <authorList>
            <person name="Van Velzen R."/>
            <person name="Holmer R."/>
            <person name="Bu F."/>
            <person name="Rutten L."/>
            <person name="Van Zeijl A."/>
            <person name="Liu W."/>
            <person name="Santuari L."/>
            <person name="Cao Q."/>
            <person name="Sharma T."/>
            <person name="Shen D."/>
            <person name="Roswanjaya Y."/>
            <person name="Wardhani T."/>
            <person name="Kalhor M.S."/>
            <person name="Jansen J."/>
            <person name="Van den Hoogen J."/>
            <person name="Gungor B."/>
            <person name="Hartog M."/>
            <person name="Hontelez J."/>
            <person name="Verver J."/>
            <person name="Yang W.-C."/>
            <person name="Schijlen E."/>
            <person name="Repin R."/>
            <person name="Schilthuizen M."/>
            <person name="Schranz E."/>
            <person name="Heidstra R."/>
            <person name="Miyata K."/>
            <person name="Fedorova E."/>
            <person name="Kohlen W."/>
            <person name="Bisseling T."/>
            <person name="Smit S."/>
            <person name="Geurts R."/>
        </authorList>
    </citation>
    <scope>NUCLEOTIDE SEQUENCE [LARGE SCALE GENOMIC DNA]</scope>
    <source>
        <strain evidence="3">cv. RG33-2</strain>
    </source>
</reference>
<dbReference type="InParanoid" id="A0A2P5G2D7"/>